<sequence>MVSFKEIQFNKKEAVYPQLVSYVKKQILIGSVENNEELPSRRELALSLAINPNTVQKAYKILEDEGIIRTISNVKSVICVNEEIKETIQKEYIQKHLKGFIDECKSVHLSFQEVVSLLSEYW</sequence>
<evidence type="ECO:0000313" key="5">
    <source>
        <dbReference type="EMBL" id="BBK23296.1"/>
    </source>
</evidence>
<dbReference type="PANTHER" id="PTHR38445">
    <property type="entry name" value="HTH-TYPE TRANSCRIPTIONAL REPRESSOR YTRA"/>
    <property type="match status" value="1"/>
</dbReference>
<evidence type="ECO:0000313" key="6">
    <source>
        <dbReference type="Proteomes" id="UP000464754"/>
    </source>
</evidence>
<proteinExistence type="predicted"/>
<keyword evidence="6" id="KW-1185">Reference proteome</keyword>
<reference evidence="6" key="1">
    <citation type="submission" date="2019-05" db="EMBL/GenBank/DDBJ databases">
        <title>Complete genome sequencing of Absiella argi strain JCM 30884.</title>
        <authorList>
            <person name="Sakamoto M."/>
            <person name="Murakami T."/>
            <person name="Mori H."/>
        </authorList>
    </citation>
    <scope>NUCLEOTIDE SEQUENCE [LARGE SCALE GENOMIC DNA]</scope>
    <source>
        <strain evidence="6">JCM 30884</strain>
    </source>
</reference>
<evidence type="ECO:0000256" key="2">
    <source>
        <dbReference type="ARBA" id="ARBA00023125"/>
    </source>
</evidence>
<dbReference type="InterPro" id="IPR036388">
    <property type="entry name" value="WH-like_DNA-bd_sf"/>
</dbReference>
<dbReference type="GO" id="GO:0003700">
    <property type="term" value="F:DNA-binding transcription factor activity"/>
    <property type="evidence" value="ECO:0007669"/>
    <property type="project" value="InterPro"/>
</dbReference>
<dbReference type="Proteomes" id="UP000464754">
    <property type="component" value="Chromosome"/>
</dbReference>
<dbReference type="Gene3D" id="1.10.10.10">
    <property type="entry name" value="Winged helix-like DNA-binding domain superfamily/Winged helix DNA-binding domain"/>
    <property type="match status" value="1"/>
</dbReference>
<dbReference type="EMBL" id="AP019695">
    <property type="protein sequence ID" value="BBK23296.1"/>
    <property type="molecule type" value="Genomic_DNA"/>
</dbReference>
<dbReference type="PANTHER" id="PTHR38445:SF9">
    <property type="entry name" value="HTH-TYPE TRANSCRIPTIONAL REPRESSOR YTRA"/>
    <property type="match status" value="1"/>
</dbReference>
<accession>A0A6N4TJ97</accession>
<protein>
    <submittedName>
        <fullName evidence="5">GntR family transcriptional regulator</fullName>
    </submittedName>
</protein>
<keyword evidence="1" id="KW-0805">Transcription regulation</keyword>
<evidence type="ECO:0000259" key="4">
    <source>
        <dbReference type="PROSITE" id="PS50949"/>
    </source>
</evidence>
<dbReference type="SUPFAM" id="SSF46785">
    <property type="entry name" value="Winged helix' DNA-binding domain"/>
    <property type="match status" value="1"/>
</dbReference>
<keyword evidence="2" id="KW-0238">DNA-binding</keyword>
<dbReference type="GO" id="GO:0003677">
    <property type="term" value="F:DNA binding"/>
    <property type="evidence" value="ECO:0007669"/>
    <property type="project" value="UniProtKB-KW"/>
</dbReference>
<dbReference type="SMART" id="SM00345">
    <property type="entry name" value="HTH_GNTR"/>
    <property type="match status" value="1"/>
</dbReference>
<name>A0A6N4TJ97_9FIRM</name>
<feature type="domain" description="HTH gntR-type" evidence="4">
    <location>
        <begin position="13"/>
        <end position="82"/>
    </location>
</feature>
<dbReference type="InterPro" id="IPR000524">
    <property type="entry name" value="Tscrpt_reg_HTH_GntR"/>
</dbReference>
<organism evidence="5 6">
    <name type="scientific">Amedibacterium intestinale</name>
    <dbReference type="NCBI Taxonomy" id="2583452"/>
    <lineage>
        <taxon>Bacteria</taxon>
        <taxon>Bacillati</taxon>
        <taxon>Bacillota</taxon>
        <taxon>Erysipelotrichia</taxon>
        <taxon>Erysipelotrichales</taxon>
        <taxon>Erysipelotrichaceae</taxon>
        <taxon>Amedibacterium</taxon>
    </lineage>
</organism>
<dbReference type="RefSeq" id="WP_163052276.1">
    <property type="nucleotide sequence ID" value="NZ_AP019695.1"/>
</dbReference>
<dbReference type="InterPro" id="IPR036390">
    <property type="entry name" value="WH_DNA-bd_sf"/>
</dbReference>
<dbReference type="AlphaFoldDB" id="A0A6N4TJ97"/>
<keyword evidence="3" id="KW-0804">Transcription</keyword>
<dbReference type="KEGG" id="aarg:Aargi30884_21990"/>
<dbReference type="Pfam" id="PF00392">
    <property type="entry name" value="GntR"/>
    <property type="match status" value="1"/>
</dbReference>
<evidence type="ECO:0000256" key="1">
    <source>
        <dbReference type="ARBA" id="ARBA00023015"/>
    </source>
</evidence>
<evidence type="ECO:0000256" key="3">
    <source>
        <dbReference type="ARBA" id="ARBA00023163"/>
    </source>
</evidence>
<dbReference type="PROSITE" id="PS50949">
    <property type="entry name" value="HTH_GNTR"/>
    <property type="match status" value="1"/>
</dbReference>
<gene>
    <name evidence="5" type="ORF">Aargi30884_21990</name>
</gene>